<dbReference type="InParanoid" id="A0A1Q3D4H1"/>
<keyword evidence="3" id="KW-1185">Reference proteome</keyword>
<dbReference type="Proteomes" id="UP000187406">
    <property type="component" value="Unassembled WGS sequence"/>
</dbReference>
<accession>A0A1Q3D4H1</accession>
<proteinExistence type="predicted"/>
<protein>
    <submittedName>
        <fullName evidence="2">F-box-like domain-containing protein</fullName>
    </submittedName>
</protein>
<dbReference type="SUPFAM" id="SSF81383">
    <property type="entry name" value="F-box domain"/>
    <property type="match status" value="1"/>
</dbReference>
<reference evidence="3" key="1">
    <citation type="submission" date="2016-04" db="EMBL/GenBank/DDBJ databases">
        <title>Cephalotus genome sequencing.</title>
        <authorList>
            <person name="Fukushima K."/>
            <person name="Hasebe M."/>
            <person name="Fang X."/>
        </authorList>
    </citation>
    <scope>NUCLEOTIDE SEQUENCE [LARGE SCALE GENOMIC DNA]</scope>
    <source>
        <strain evidence="3">cv. St1</strain>
    </source>
</reference>
<comment type="caution">
    <text evidence="2">The sequence shown here is derived from an EMBL/GenBank/DDBJ whole genome shotgun (WGS) entry which is preliminary data.</text>
</comment>
<dbReference type="STRING" id="3775.A0A1Q3D4H1"/>
<dbReference type="InterPro" id="IPR036047">
    <property type="entry name" value="F-box-like_dom_sf"/>
</dbReference>
<evidence type="ECO:0000313" key="2">
    <source>
        <dbReference type="EMBL" id="GAV87359.1"/>
    </source>
</evidence>
<dbReference type="GO" id="GO:0031146">
    <property type="term" value="P:SCF-dependent proteasomal ubiquitin-dependent protein catabolic process"/>
    <property type="evidence" value="ECO:0007669"/>
    <property type="project" value="InterPro"/>
</dbReference>
<dbReference type="FunCoup" id="A0A1Q3D4H1">
    <property type="interactions" value="227"/>
</dbReference>
<name>A0A1Q3D4H1_CEPFO</name>
<dbReference type="OrthoDB" id="3219396at2759"/>
<evidence type="ECO:0000313" key="3">
    <source>
        <dbReference type="Proteomes" id="UP000187406"/>
    </source>
</evidence>
<gene>
    <name evidence="2" type="ORF">CFOL_v3_30785</name>
</gene>
<dbReference type="PROSITE" id="PS50181">
    <property type="entry name" value="FBOX"/>
    <property type="match status" value="1"/>
</dbReference>
<dbReference type="InterPro" id="IPR001810">
    <property type="entry name" value="F-box_dom"/>
</dbReference>
<dbReference type="EMBL" id="BDDD01004281">
    <property type="protein sequence ID" value="GAV87359.1"/>
    <property type="molecule type" value="Genomic_DNA"/>
</dbReference>
<sequence>MKQLEFTQSSLPEDIALKIASSLEVNDLCALGSCSRYWSELCGSDCIWESLTRQRWPFLDTVLDPTFKGWRGFYIEQHNEMVGRAATVVKFVKECSLSGSLEVGVHLKAIEALGSMQLGFQDVQMLLFKPKHNVLLNLVGLHYCINCLNVPAGCIVKALQSCKISDSQVCVKWWKLGRWFHGFRMRDESHSRCVSLADLAMAKEEEVLRVLHRGAIHEVLRVQISTPGFTSTPWFTQGTERLC</sequence>
<dbReference type="AlphaFoldDB" id="A0A1Q3D4H1"/>
<dbReference type="Gene3D" id="1.20.1280.50">
    <property type="match status" value="1"/>
</dbReference>
<dbReference type="PANTHER" id="PTHR16008:SF4">
    <property type="entry name" value="F-BOX ONLY PROTEIN 4"/>
    <property type="match status" value="1"/>
</dbReference>
<dbReference type="PANTHER" id="PTHR16008">
    <property type="entry name" value="F-BOX ONLY PROTEIN 4"/>
    <property type="match status" value="1"/>
</dbReference>
<evidence type="ECO:0000259" key="1">
    <source>
        <dbReference type="PROSITE" id="PS50181"/>
    </source>
</evidence>
<dbReference type="SMART" id="SM00256">
    <property type="entry name" value="FBOX"/>
    <property type="match status" value="1"/>
</dbReference>
<dbReference type="Pfam" id="PF12937">
    <property type="entry name" value="F-box-like"/>
    <property type="match status" value="1"/>
</dbReference>
<dbReference type="GO" id="GO:0000209">
    <property type="term" value="P:protein polyubiquitination"/>
    <property type="evidence" value="ECO:0007669"/>
    <property type="project" value="TreeGrafter"/>
</dbReference>
<feature type="domain" description="F-box" evidence="1">
    <location>
        <begin position="5"/>
        <end position="51"/>
    </location>
</feature>
<organism evidence="2 3">
    <name type="scientific">Cephalotus follicularis</name>
    <name type="common">Albany pitcher plant</name>
    <dbReference type="NCBI Taxonomy" id="3775"/>
    <lineage>
        <taxon>Eukaryota</taxon>
        <taxon>Viridiplantae</taxon>
        <taxon>Streptophyta</taxon>
        <taxon>Embryophyta</taxon>
        <taxon>Tracheophyta</taxon>
        <taxon>Spermatophyta</taxon>
        <taxon>Magnoliopsida</taxon>
        <taxon>eudicotyledons</taxon>
        <taxon>Gunneridae</taxon>
        <taxon>Pentapetalae</taxon>
        <taxon>rosids</taxon>
        <taxon>fabids</taxon>
        <taxon>Oxalidales</taxon>
        <taxon>Cephalotaceae</taxon>
        <taxon>Cephalotus</taxon>
    </lineage>
</organism>
<dbReference type="InterPro" id="IPR039588">
    <property type="entry name" value="FBXO4"/>
</dbReference>
<dbReference type="GO" id="GO:0019005">
    <property type="term" value="C:SCF ubiquitin ligase complex"/>
    <property type="evidence" value="ECO:0007669"/>
    <property type="project" value="TreeGrafter"/>
</dbReference>